<sequence>MSRAPKGMPAFTVIWVGQLVSMMGSATSGFALSLWVYQETGSVARFGVSLICGFLPGIVAAPLAGVVIDRWNRRTVLLAADGAAGLAMGGVVLAYTLGDLQVWQVYAFQAVASLCAAFQWPALTAAISALVPRQHLGRANGLIGTGQAIAELSAPLLGAVLLSGPGLGAVVVMDFASFGCAVLTLAVVRIPDVPAERETARSLGHEIALGWRYILARRGLLGLLVFFAICNFATGGVTVLVTPLVLSVAPVTTLGLIGTIGGAGMLAGGLLMSIWGGGSARRVPLIVVAAAAGGGLLVAAGAWPGVVVFGVVSFAYFLCIPVVNASSQTIWQVKVEPALQGRVFSARRMIAQSCVPIAYLLIGALAETGAGRAAFLLSCLGVLMIAAAGAAYANPRVRLVESELSDAARQDVAQERVDGSV</sequence>
<gene>
    <name evidence="7" type="ORF">SAMN05660976_00703</name>
</gene>
<feature type="transmembrane region" description="Helical" evidence="6">
    <location>
        <begin position="251"/>
        <end position="271"/>
    </location>
</feature>
<dbReference type="Pfam" id="PF07690">
    <property type="entry name" value="MFS_1"/>
    <property type="match status" value="1"/>
</dbReference>
<feature type="transmembrane region" description="Helical" evidence="6">
    <location>
        <begin position="167"/>
        <end position="188"/>
    </location>
</feature>
<keyword evidence="2" id="KW-1003">Cell membrane</keyword>
<dbReference type="GO" id="GO:0022857">
    <property type="term" value="F:transmembrane transporter activity"/>
    <property type="evidence" value="ECO:0007669"/>
    <property type="project" value="InterPro"/>
</dbReference>
<proteinExistence type="predicted"/>
<evidence type="ECO:0000256" key="4">
    <source>
        <dbReference type="ARBA" id="ARBA00022989"/>
    </source>
</evidence>
<dbReference type="Proteomes" id="UP000198953">
    <property type="component" value="Unassembled WGS sequence"/>
</dbReference>
<feature type="transmembrane region" description="Helical" evidence="6">
    <location>
        <begin position="346"/>
        <end position="366"/>
    </location>
</feature>
<dbReference type="EMBL" id="FOBF01000002">
    <property type="protein sequence ID" value="SEK58020.1"/>
    <property type="molecule type" value="Genomic_DNA"/>
</dbReference>
<dbReference type="OrthoDB" id="3539228at2"/>
<dbReference type="PANTHER" id="PTHR23513:SF6">
    <property type="entry name" value="MAJOR FACILITATOR SUPERFAMILY ASSOCIATED DOMAIN-CONTAINING PROTEIN"/>
    <property type="match status" value="1"/>
</dbReference>
<feature type="transmembrane region" description="Helical" evidence="6">
    <location>
        <begin position="103"/>
        <end position="130"/>
    </location>
</feature>
<dbReference type="InterPro" id="IPR011701">
    <property type="entry name" value="MFS"/>
</dbReference>
<evidence type="ECO:0000256" key="1">
    <source>
        <dbReference type="ARBA" id="ARBA00004651"/>
    </source>
</evidence>
<dbReference type="InterPro" id="IPR036259">
    <property type="entry name" value="MFS_trans_sf"/>
</dbReference>
<feature type="transmembrane region" description="Helical" evidence="6">
    <location>
        <begin position="47"/>
        <end position="68"/>
    </location>
</feature>
<dbReference type="Gene3D" id="1.20.1250.20">
    <property type="entry name" value="MFS general substrate transporter like domains"/>
    <property type="match status" value="1"/>
</dbReference>
<keyword evidence="4 6" id="KW-1133">Transmembrane helix</keyword>
<feature type="transmembrane region" description="Helical" evidence="6">
    <location>
        <begin position="220"/>
        <end position="245"/>
    </location>
</feature>
<feature type="transmembrane region" description="Helical" evidence="6">
    <location>
        <begin position="283"/>
        <end position="300"/>
    </location>
</feature>
<accession>A0A1H7I932</accession>
<evidence type="ECO:0000256" key="3">
    <source>
        <dbReference type="ARBA" id="ARBA00022692"/>
    </source>
</evidence>
<organism evidence="7 8">
    <name type="scientific">Nonomuraea pusilla</name>
    <dbReference type="NCBI Taxonomy" id="46177"/>
    <lineage>
        <taxon>Bacteria</taxon>
        <taxon>Bacillati</taxon>
        <taxon>Actinomycetota</taxon>
        <taxon>Actinomycetes</taxon>
        <taxon>Streptosporangiales</taxon>
        <taxon>Streptosporangiaceae</taxon>
        <taxon>Nonomuraea</taxon>
    </lineage>
</organism>
<feature type="transmembrane region" description="Helical" evidence="6">
    <location>
        <begin position="142"/>
        <end position="161"/>
    </location>
</feature>
<dbReference type="CDD" id="cd06173">
    <property type="entry name" value="MFS_MefA_like"/>
    <property type="match status" value="1"/>
</dbReference>
<dbReference type="PANTHER" id="PTHR23513">
    <property type="entry name" value="INTEGRAL MEMBRANE EFFLUX PROTEIN-RELATED"/>
    <property type="match status" value="1"/>
</dbReference>
<protein>
    <submittedName>
        <fullName evidence="7">Major Facilitator Superfamily protein</fullName>
    </submittedName>
</protein>
<dbReference type="AlphaFoldDB" id="A0A1H7I932"/>
<evidence type="ECO:0000313" key="8">
    <source>
        <dbReference type="Proteomes" id="UP000198953"/>
    </source>
</evidence>
<dbReference type="RefSeq" id="WP_091098207.1">
    <property type="nucleotide sequence ID" value="NZ_FOBF01000002.1"/>
</dbReference>
<reference evidence="7 8" key="1">
    <citation type="submission" date="2016-10" db="EMBL/GenBank/DDBJ databases">
        <authorList>
            <person name="de Groot N.N."/>
        </authorList>
    </citation>
    <scope>NUCLEOTIDE SEQUENCE [LARGE SCALE GENOMIC DNA]</scope>
    <source>
        <strain evidence="7 8">DSM 43357</strain>
    </source>
</reference>
<keyword evidence="8" id="KW-1185">Reference proteome</keyword>
<feature type="transmembrane region" description="Helical" evidence="6">
    <location>
        <begin position="75"/>
        <end position="97"/>
    </location>
</feature>
<keyword evidence="5 6" id="KW-0472">Membrane</keyword>
<evidence type="ECO:0000256" key="5">
    <source>
        <dbReference type="ARBA" id="ARBA00023136"/>
    </source>
</evidence>
<dbReference type="SUPFAM" id="SSF103473">
    <property type="entry name" value="MFS general substrate transporter"/>
    <property type="match status" value="1"/>
</dbReference>
<dbReference type="GO" id="GO:0005886">
    <property type="term" value="C:plasma membrane"/>
    <property type="evidence" value="ECO:0007669"/>
    <property type="project" value="UniProtKB-SubCell"/>
</dbReference>
<evidence type="ECO:0000256" key="2">
    <source>
        <dbReference type="ARBA" id="ARBA00022475"/>
    </source>
</evidence>
<dbReference type="STRING" id="46177.SAMN05660976_00703"/>
<evidence type="ECO:0000256" key="6">
    <source>
        <dbReference type="SAM" id="Phobius"/>
    </source>
</evidence>
<comment type="subcellular location">
    <subcellularLocation>
        <location evidence="1">Cell membrane</location>
        <topology evidence="1">Multi-pass membrane protein</topology>
    </subcellularLocation>
</comment>
<feature type="transmembrane region" description="Helical" evidence="6">
    <location>
        <begin position="372"/>
        <end position="393"/>
    </location>
</feature>
<evidence type="ECO:0000313" key="7">
    <source>
        <dbReference type="EMBL" id="SEK58020.1"/>
    </source>
</evidence>
<keyword evidence="3 6" id="KW-0812">Transmembrane</keyword>
<name>A0A1H7I932_9ACTN</name>